<comment type="caution">
    <text evidence="1">The sequence shown here is derived from an EMBL/GenBank/DDBJ whole genome shotgun (WGS) entry which is preliminary data.</text>
</comment>
<dbReference type="OrthoDB" id="10059291at2759"/>
<evidence type="ECO:0000313" key="2">
    <source>
        <dbReference type="Proteomes" id="UP000024635"/>
    </source>
</evidence>
<keyword evidence="2" id="KW-1185">Reference proteome</keyword>
<organism evidence="1 2">
    <name type="scientific">Ancylostoma ceylanicum</name>
    <dbReference type="NCBI Taxonomy" id="53326"/>
    <lineage>
        <taxon>Eukaryota</taxon>
        <taxon>Metazoa</taxon>
        <taxon>Ecdysozoa</taxon>
        <taxon>Nematoda</taxon>
        <taxon>Chromadorea</taxon>
        <taxon>Rhabditida</taxon>
        <taxon>Rhabditina</taxon>
        <taxon>Rhabditomorpha</taxon>
        <taxon>Strongyloidea</taxon>
        <taxon>Ancylostomatidae</taxon>
        <taxon>Ancylostomatinae</taxon>
        <taxon>Ancylostoma</taxon>
    </lineage>
</organism>
<dbReference type="Proteomes" id="UP000024635">
    <property type="component" value="Unassembled WGS sequence"/>
</dbReference>
<sequence>MDVEVHREYATKIETALRGRFRYAHDSILYAISAWSPVSISNYDASQSSDRGRVAEIFGFDKQRLENNVKDVNNDLSKTLLANVQELLSLADQSLTYYVPTLNKIMTANPSHVTQRKTLLELFARIISIPTNAAEVERELSVYKFLREARRSSTSIINMDTYIRFWKGWEYENLFNRGVIGYKLADDVHDFEFSLSDNVSLEERQKVHAAANRNREDSQATNIETELSTRRRLLAQRIKGPNSAQLFDEENCRQTIEDLAIVRLFSDAAFTNMDVEVHREYAAKIETALRGRFRYPHDFILYALSAWSPVSISNYDASPSA</sequence>
<name>A0A016WU62_9BILA</name>
<dbReference type="EMBL" id="JARK01000102">
    <property type="protein sequence ID" value="EYC43126.1"/>
    <property type="molecule type" value="Genomic_DNA"/>
</dbReference>
<proteinExistence type="predicted"/>
<dbReference type="AlphaFoldDB" id="A0A016WU62"/>
<reference evidence="2" key="1">
    <citation type="journal article" date="2015" name="Nat. Genet.">
        <title>The genome and transcriptome of the zoonotic hookworm Ancylostoma ceylanicum identify infection-specific gene families.</title>
        <authorList>
            <person name="Schwarz E.M."/>
            <person name="Hu Y."/>
            <person name="Antoshechkin I."/>
            <person name="Miller M.M."/>
            <person name="Sternberg P.W."/>
            <person name="Aroian R.V."/>
        </authorList>
    </citation>
    <scope>NUCLEOTIDE SEQUENCE</scope>
    <source>
        <strain evidence="2">HY135</strain>
    </source>
</reference>
<protein>
    <submittedName>
        <fullName evidence="1">Uncharacterized protein</fullName>
    </submittedName>
</protein>
<accession>A0A016WU62</accession>
<evidence type="ECO:0000313" key="1">
    <source>
        <dbReference type="EMBL" id="EYC43126.1"/>
    </source>
</evidence>
<gene>
    <name evidence="1" type="primary">Acey_s0502.g2621</name>
    <name evidence="1" type="ORF">Y032_0502g2621</name>
</gene>